<evidence type="ECO:0000256" key="2">
    <source>
        <dbReference type="ARBA" id="ARBA00007365"/>
    </source>
</evidence>
<dbReference type="PANTHER" id="PTHR45625:SF4">
    <property type="entry name" value="PEPTIDYLPROLYL ISOMERASE DOMAIN AND WD REPEAT-CONTAINING PROTEIN 1"/>
    <property type="match status" value="1"/>
</dbReference>
<name>A0A7H0VK41_9FLAO</name>
<evidence type="ECO:0000256" key="3">
    <source>
        <dbReference type="ARBA" id="ARBA00013194"/>
    </source>
</evidence>
<sequence>MEKAKSGAYPTWESDSAAQAYLELYGAENPERKIRIKTDFGDIDIELYSNTPVHRANMIYLIKEHQYFNGTWFHRVSKDHVIQAGNNDEYSLKKRRDKIGKYELPAEALGSNYHSYGAVAMARSYSNNPEKKSDPFEFYINLGKTYSEAQLKLMEEEYDISLNAEQVQLYSSVGGSPHLDQEHTVIGRVLKGMDVVEEIAKVETDQGEWPLKNIPIQIILNK</sequence>
<gene>
    <name evidence="7" type="ORF">H4K34_15720</name>
</gene>
<dbReference type="SUPFAM" id="SSF50891">
    <property type="entry name" value="Cyclophilin-like"/>
    <property type="match status" value="1"/>
</dbReference>
<evidence type="ECO:0000256" key="4">
    <source>
        <dbReference type="ARBA" id="ARBA00023110"/>
    </source>
</evidence>
<feature type="domain" description="PPIase cyclophilin-type" evidence="6">
    <location>
        <begin position="41"/>
        <end position="216"/>
    </location>
</feature>
<dbReference type="KEGG" id="chyd:H4K34_15720"/>
<keyword evidence="5 7" id="KW-0413">Isomerase</keyword>
<evidence type="ECO:0000256" key="1">
    <source>
        <dbReference type="ARBA" id="ARBA00002388"/>
    </source>
</evidence>
<dbReference type="InterPro" id="IPR044666">
    <property type="entry name" value="Cyclophilin_A-like"/>
</dbReference>
<dbReference type="EMBL" id="CP060139">
    <property type="protein sequence ID" value="QNR26089.1"/>
    <property type="molecule type" value="Genomic_DNA"/>
</dbReference>
<keyword evidence="8" id="KW-1185">Reference proteome</keyword>
<dbReference type="AlphaFoldDB" id="A0A7H0VK41"/>
<proteinExistence type="inferred from homology"/>
<dbReference type="PANTHER" id="PTHR45625">
    <property type="entry name" value="PEPTIDYL-PROLYL CIS-TRANS ISOMERASE-RELATED"/>
    <property type="match status" value="1"/>
</dbReference>
<evidence type="ECO:0000313" key="8">
    <source>
        <dbReference type="Proteomes" id="UP000516305"/>
    </source>
</evidence>
<comment type="function">
    <text evidence="1">PPIases accelerate the folding of proteins. It catalyzes the cis-trans isomerization of proline imidic peptide bonds in oligopeptides.</text>
</comment>
<dbReference type="InterPro" id="IPR002130">
    <property type="entry name" value="Cyclophilin-type_PPIase_dom"/>
</dbReference>
<dbReference type="Pfam" id="PF00160">
    <property type="entry name" value="Pro_isomerase"/>
    <property type="match status" value="1"/>
</dbReference>
<dbReference type="EC" id="5.2.1.8" evidence="3"/>
<dbReference type="GO" id="GO:0003755">
    <property type="term" value="F:peptidyl-prolyl cis-trans isomerase activity"/>
    <property type="evidence" value="ECO:0007669"/>
    <property type="project" value="UniProtKB-KW"/>
</dbReference>
<dbReference type="Gene3D" id="2.40.100.10">
    <property type="entry name" value="Cyclophilin-like"/>
    <property type="match status" value="1"/>
</dbReference>
<keyword evidence="4" id="KW-0697">Rotamase</keyword>
<comment type="similarity">
    <text evidence="2">Belongs to the cyclophilin-type PPIase family.</text>
</comment>
<dbReference type="PROSITE" id="PS50072">
    <property type="entry name" value="CSA_PPIASE_2"/>
    <property type="match status" value="1"/>
</dbReference>
<dbReference type="Proteomes" id="UP000516305">
    <property type="component" value="Chromosome"/>
</dbReference>
<protein>
    <recommendedName>
        <fullName evidence="3">peptidylprolyl isomerase</fullName>
        <ecNumber evidence="3">5.2.1.8</ecNumber>
    </recommendedName>
</protein>
<evidence type="ECO:0000259" key="6">
    <source>
        <dbReference type="PROSITE" id="PS50072"/>
    </source>
</evidence>
<dbReference type="CDD" id="cd00317">
    <property type="entry name" value="cyclophilin"/>
    <property type="match status" value="1"/>
</dbReference>
<evidence type="ECO:0000256" key="5">
    <source>
        <dbReference type="ARBA" id="ARBA00023235"/>
    </source>
</evidence>
<evidence type="ECO:0000313" key="7">
    <source>
        <dbReference type="EMBL" id="QNR26089.1"/>
    </source>
</evidence>
<dbReference type="InterPro" id="IPR029000">
    <property type="entry name" value="Cyclophilin-like_dom_sf"/>
</dbReference>
<organism evidence="7 8">
    <name type="scientific">Croceimicrobium hydrocarbonivorans</name>
    <dbReference type="NCBI Taxonomy" id="2761580"/>
    <lineage>
        <taxon>Bacteria</taxon>
        <taxon>Pseudomonadati</taxon>
        <taxon>Bacteroidota</taxon>
        <taxon>Flavobacteriia</taxon>
        <taxon>Flavobacteriales</taxon>
        <taxon>Owenweeksiaceae</taxon>
        <taxon>Croceimicrobium</taxon>
    </lineage>
</organism>
<dbReference type="InterPro" id="IPR024936">
    <property type="entry name" value="Cyclophilin-type_PPIase"/>
</dbReference>
<accession>A0A7H0VK41</accession>
<dbReference type="PIRSF" id="PIRSF001467">
    <property type="entry name" value="Peptidylpro_ismrse"/>
    <property type="match status" value="1"/>
</dbReference>
<reference evidence="7 8" key="1">
    <citation type="submission" date="2020-08" db="EMBL/GenBank/DDBJ databases">
        <title>Croceimicrobium hydrocarbonivorans gen. nov., sp. nov., a novel marine bacterium isolated from a bacterial consortium that degrades polyethylene terephthalate.</title>
        <authorList>
            <person name="Liu R."/>
        </authorList>
    </citation>
    <scope>NUCLEOTIDE SEQUENCE [LARGE SCALE GENOMIC DNA]</scope>
    <source>
        <strain evidence="7 8">A20-9</strain>
    </source>
</reference>